<evidence type="ECO:0000313" key="10">
    <source>
        <dbReference type="EMBL" id="QVY59960.1"/>
    </source>
</evidence>
<feature type="transmembrane region" description="Helical" evidence="7">
    <location>
        <begin position="20"/>
        <end position="41"/>
    </location>
</feature>
<dbReference type="PANTHER" id="PTHR43394">
    <property type="entry name" value="ATP-DEPENDENT PERMEASE MDL1, MITOCHONDRIAL"/>
    <property type="match status" value="1"/>
</dbReference>
<dbReference type="Proteomes" id="UP000679247">
    <property type="component" value="Chromosome"/>
</dbReference>
<dbReference type="Gene3D" id="1.20.1560.10">
    <property type="entry name" value="ABC transporter type 1, transmembrane domain"/>
    <property type="match status" value="1"/>
</dbReference>
<dbReference type="Pfam" id="PF00664">
    <property type="entry name" value="ABC_membrane"/>
    <property type="match status" value="1"/>
</dbReference>
<evidence type="ECO:0000256" key="6">
    <source>
        <dbReference type="ARBA" id="ARBA00023136"/>
    </source>
</evidence>
<gene>
    <name evidence="10" type="ORF">J1899_12965</name>
</gene>
<dbReference type="RefSeq" id="WP_066444857.1">
    <property type="nucleotide sequence ID" value="NZ_CANKUS010000011.1"/>
</dbReference>
<evidence type="ECO:0000256" key="4">
    <source>
        <dbReference type="ARBA" id="ARBA00022840"/>
    </source>
</evidence>
<dbReference type="PROSITE" id="PS50929">
    <property type="entry name" value="ABC_TM1F"/>
    <property type="match status" value="1"/>
</dbReference>
<dbReference type="SUPFAM" id="SSF52540">
    <property type="entry name" value="P-loop containing nucleoside triphosphate hydrolases"/>
    <property type="match status" value="1"/>
</dbReference>
<evidence type="ECO:0000256" key="3">
    <source>
        <dbReference type="ARBA" id="ARBA00022741"/>
    </source>
</evidence>
<evidence type="ECO:0000256" key="5">
    <source>
        <dbReference type="ARBA" id="ARBA00022989"/>
    </source>
</evidence>
<feature type="transmembrane region" description="Helical" evidence="7">
    <location>
        <begin position="244"/>
        <end position="264"/>
    </location>
</feature>
<feature type="transmembrane region" description="Helical" evidence="7">
    <location>
        <begin position="135"/>
        <end position="152"/>
    </location>
</feature>
<feature type="transmembrane region" description="Helical" evidence="7">
    <location>
        <begin position="53"/>
        <end position="74"/>
    </location>
</feature>
<evidence type="ECO:0000259" key="9">
    <source>
        <dbReference type="PROSITE" id="PS50929"/>
    </source>
</evidence>
<dbReference type="SMART" id="SM00382">
    <property type="entry name" value="AAA"/>
    <property type="match status" value="1"/>
</dbReference>
<dbReference type="InterPro" id="IPR003593">
    <property type="entry name" value="AAA+_ATPase"/>
</dbReference>
<keyword evidence="5 7" id="KW-1133">Transmembrane helix</keyword>
<name>A0ABX8F692_9BACI</name>
<keyword evidence="6 7" id="KW-0472">Membrane</keyword>
<reference evidence="10 11" key="1">
    <citation type="submission" date="2021-03" db="EMBL/GenBank/DDBJ databases">
        <title>The first data on the complete genome of the tetrodotoxin-producing bacterium.</title>
        <authorList>
            <person name="Melnikova D.I."/>
            <person name="Nijland R."/>
            <person name="Magarlamov T.Y."/>
        </authorList>
    </citation>
    <scope>NUCLEOTIDE SEQUENCE [LARGE SCALE GENOMIC DNA]</scope>
    <source>
        <strain evidence="10 11">1839</strain>
    </source>
</reference>
<comment type="subcellular location">
    <subcellularLocation>
        <location evidence="1">Cell membrane</location>
        <topology evidence="1">Multi-pass membrane protein</topology>
    </subcellularLocation>
</comment>
<evidence type="ECO:0000256" key="1">
    <source>
        <dbReference type="ARBA" id="ARBA00004651"/>
    </source>
</evidence>
<dbReference type="Gene3D" id="3.40.50.300">
    <property type="entry name" value="P-loop containing nucleotide triphosphate hydrolases"/>
    <property type="match status" value="1"/>
</dbReference>
<evidence type="ECO:0000256" key="2">
    <source>
        <dbReference type="ARBA" id="ARBA00022692"/>
    </source>
</evidence>
<dbReference type="SUPFAM" id="SSF90123">
    <property type="entry name" value="ABC transporter transmembrane region"/>
    <property type="match status" value="1"/>
</dbReference>
<dbReference type="PROSITE" id="PS50893">
    <property type="entry name" value="ABC_TRANSPORTER_2"/>
    <property type="match status" value="1"/>
</dbReference>
<keyword evidence="2 7" id="KW-0812">Transmembrane</keyword>
<dbReference type="InterPro" id="IPR017871">
    <property type="entry name" value="ABC_transporter-like_CS"/>
</dbReference>
<dbReference type="InterPro" id="IPR003439">
    <property type="entry name" value="ABC_transporter-like_ATP-bd"/>
</dbReference>
<dbReference type="EMBL" id="CP071709">
    <property type="protein sequence ID" value="QVY59960.1"/>
    <property type="molecule type" value="Genomic_DNA"/>
</dbReference>
<dbReference type="InterPro" id="IPR011527">
    <property type="entry name" value="ABC1_TM_dom"/>
</dbReference>
<keyword evidence="4 10" id="KW-0067">ATP-binding</keyword>
<feature type="transmembrane region" description="Helical" evidence="7">
    <location>
        <begin position="158"/>
        <end position="176"/>
    </location>
</feature>
<evidence type="ECO:0000259" key="8">
    <source>
        <dbReference type="PROSITE" id="PS50893"/>
    </source>
</evidence>
<feature type="domain" description="ABC transporter" evidence="8">
    <location>
        <begin position="333"/>
        <end position="567"/>
    </location>
</feature>
<keyword evidence="3" id="KW-0547">Nucleotide-binding</keyword>
<dbReference type="PANTHER" id="PTHR43394:SF1">
    <property type="entry name" value="ATP-BINDING CASSETTE SUB-FAMILY B MEMBER 10, MITOCHONDRIAL"/>
    <property type="match status" value="1"/>
</dbReference>
<dbReference type="InterPro" id="IPR027417">
    <property type="entry name" value="P-loop_NTPase"/>
</dbReference>
<proteinExistence type="predicted"/>
<evidence type="ECO:0000256" key="7">
    <source>
        <dbReference type="SAM" id="Phobius"/>
    </source>
</evidence>
<dbReference type="InterPro" id="IPR036640">
    <property type="entry name" value="ABC1_TM_sf"/>
</dbReference>
<keyword evidence="11" id="KW-1185">Reference proteome</keyword>
<protein>
    <submittedName>
        <fullName evidence="10">ABC transporter ATP-binding protein</fullName>
    </submittedName>
</protein>
<organism evidence="10 11">
    <name type="scientific">Cytobacillus gottheilii</name>
    <dbReference type="NCBI Taxonomy" id="859144"/>
    <lineage>
        <taxon>Bacteria</taxon>
        <taxon>Bacillati</taxon>
        <taxon>Bacillota</taxon>
        <taxon>Bacilli</taxon>
        <taxon>Bacillales</taxon>
        <taxon>Bacillaceae</taxon>
        <taxon>Cytobacillus</taxon>
    </lineage>
</organism>
<dbReference type="Pfam" id="PF00005">
    <property type="entry name" value="ABC_tran"/>
    <property type="match status" value="1"/>
</dbReference>
<dbReference type="InterPro" id="IPR039421">
    <property type="entry name" value="Type_1_exporter"/>
</dbReference>
<evidence type="ECO:0000313" key="11">
    <source>
        <dbReference type="Proteomes" id="UP000679247"/>
    </source>
</evidence>
<dbReference type="CDD" id="cd18549">
    <property type="entry name" value="ABC_6TM_YwjA_like"/>
    <property type="match status" value="1"/>
</dbReference>
<feature type="domain" description="ABC transmembrane type-1" evidence="9">
    <location>
        <begin position="17"/>
        <end position="299"/>
    </location>
</feature>
<sequence>MIRRFFTYYKPHKKLFIIDFSSAVIVALLELGFPLAVQWFIDDLLPDENWAMIVSVSAGLLAFYVTSTFLQYIVNYWGHMLGINIETDMRQQLFNHVQRQSFRFFDNTKTGHIMSRVTNDLMDIGELAHHGPEDLFIAVMTFFGAFGIMLTINVKLAIVSVVVMPFLVWLIAFCNVRMNKAWKKMYGEIANVNARVEDSVSGVRVVQSFTNEKFEIARFMKDNQTFRKAKLGAYKIMSYSSSGIYMMTRLITLLVLVYGAWLSFTGELTHGELVSFILYVNVLLKPIDKISALMELYPKGMAGFKRFTELIDTDPEVEDRKDAVEVSTLRGDIRFEDVSFSYDEHKSVLKDIDLSIRAGETVAFVGPSGAGKTTICSLIPRFYDVSNGSIKIDGIDLRDMTKQSLRSQIGIVQQDVFLFTGTIKENIGYGNLDASDEEIYEAARKAHLEDFIASLPFGYETQIGERGLKLSGGQKQRLAIARMFLKNPPILILDEATSALDTETERIIQAALTDLAKNRTTLVIAHRLATIRNADRIVVVTENGIAEEGSHDELIEKGGIFANLHKIQFQKA</sequence>
<dbReference type="PROSITE" id="PS00211">
    <property type="entry name" value="ABC_TRANSPORTER_1"/>
    <property type="match status" value="1"/>
</dbReference>
<dbReference type="GO" id="GO:0005524">
    <property type="term" value="F:ATP binding"/>
    <property type="evidence" value="ECO:0007669"/>
    <property type="project" value="UniProtKB-KW"/>
</dbReference>
<dbReference type="CDD" id="cd03251">
    <property type="entry name" value="ABCC_MsbA"/>
    <property type="match status" value="1"/>
</dbReference>
<accession>A0ABX8F692</accession>